<evidence type="ECO:0000256" key="1">
    <source>
        <dbReference type="SAM" id="MobiDB-lite"/>
    </source>
</evidence>
<evidence type="ECO:0008006" key="4">
    <source>
        <dbReference type="Google" id="ProtNLM"/>
    </source>
</evidence>
<dbReference type="InterPro" id="IPR029063">
    <property type="entry name" value="SAM-dependent_MTases_sf"/>
</dbReference>
<dbReference type="Gene3D" id="3.40.50.150">
    <property type="entry name" value="Vaccinia Virus protein VP39"/>
    <property type="match status" value="1"/>
</dbReference>
<dbReference type="EMBL" id="WIGO01000207">
    <property type="protein sequence ID" value="KAF6823714.1"/>
    <property type="molecule type" value="Genomic_DNA"/>
</dbReference>
<accession>A0A8H6N841</accession>
<feature type="region of interest" description="Disordered" evidence="1">
    <location>
        <begin position="1"/>
        <end position="43"/>
    </location>
</feature>
<name>A0A8H6N841_9PEZI</name>
<dbReference type="Pfam" id="PF13489">
    <property type="entry name" value="Methyltransf_23"/>
    <property type="match status" value="1"/>
</dbReference>
<feature type="compositionally biased region" description="Low complexity" evidence="1">
    <location>
        <begin position="7"/>
        <end position="19"/>
    </location>
</feature>
<dbReference type="AlphaFoldDB" id="A0A8H6N841"/>
<protein>
    <recommendedName>
        <fullName evidence="4">Methyltransferase domain-containing protein</fullName>
    </recommendedName>
</protein>
<dbReference type="SUPFAM" id="SSF53335">
    <property type="entry name" value="S-adenosyl-L-methionine-dependent methyltransferases"/>
    <property type="match status" value="1"/>
</dbReference>
<sequence length="330" mass="37513">MTDTERPASPAEPTATTANPTPPANAIAQDPGNGADADTADNNPAVLVAEELSDDDSVRGESLASSTTSVASWVRDFRIENGRTYHKFKDGKYYMPNDERENERLDIQHNMWLLTFDNRLGTAPPNDVDAKVLGVDLSAIQPEFAYPSVKFQVDDIDEPWTYSQPFDYIHSRMMTSSVADWKEYIKKCFDNLSPNGYLELNEIDLWPKSDDGTLKEDSALLKFIRLWSEAAIAFGRPFQDIRLLKDVMVETGFEDVYAQMFKWPVNAWPRDRKHKELGLWNHDNFSAGLESFMLAPLTRVHGWTKEEVTVFGCEVRSEMRNRSIHSYATV</sequence>
<gene>
    <name evidence="2" type="ORF">CPLU01_11254</name>
</gene>
<organism evidence="2 3">
    <name type="scientific">Colletotrichum plurivorum</name>
    <dbReference type="NCBI Taxonomy" id="2175906"/>
    <lineage>
        <taxon>Eukaryota</taxon>
        <taxon>Fungi</taxon>
        <taxon>Dikarya</taxon>
        <taxon>Ascomycota</taxon>
        <taxon>Pezizomycotina</taxon>
        <taxon>Sordariomycetes</taxon>
        <taxon>Hypocreomycetidae</taxon>
        <taxon>Glomerellales</taxon>
        <taxon>Glomerellaceae</taxon>
        <taxon>Colletotrichum</taxon>
        <taxon>Colletotrichum orchidearum species complex</taxon>
    </lineage>
</organism>
<evidence type="ECO:0000313" key="2">
    <source>
        <dbReference type="EMBL" id="KAF6823714.1"/>
    </source>
</evidence>
<dbReference type="Proteomes" id="UP000654918">
    <property type="component" value="Unassembled WGS sequence"/>
</dbReference>
<proteinExistence type="predicted"/>
<evidence type="ECO:0000313" key="3">
    <source>
        <dbReference type="Proteomes" id="UP000654918"/>
    </source>
</evidence>
<dbReference type="CDD" id="cd02440">
    <property type="entry name" value="AdoMet_MTases"/>
    <property type="match status" value="1"/>
</dbReference>
<keyword evidence="3" id="KW-1185">Reference proteome</keyword>
<reference evidence="2" key="1">
    <citation type="journal article" date="2020" name="Phytopathology">
        <title>Genome Sequence Resources of Colletotrichum truncatum, C. plurivorum, C. musicola, and C. sojae: Four Species Pathogenic to Soybean (Glycine max).</title>
        <authorList>
            <person name="Rogerio F."/>
            <person name="Boufleur T.R."/>
            <person name="Ciampi-Guillardi M."/>
            <person name="Sukno S.A."/>
            <person name="Thon M.R."/>
            <person name="Massola Junior N.S."/>
            <person name="Baroncelli R."/>
        </authorList>
    </citation>
    <scope>NUCLEOTIDE SEQUENCE</scope>
    <source>
        <strain evidence="2">LFN00145</strain>
    </source>
</reference>
<comment type="caution">
    <text evidence="2">The sequence shown here is derived from an EMBL/GenBank/DDBJ whole genome shotgun (WGS) entry which is preliminary data.</text>
</comment>